<sequence length="158" mass="16983">MQKHPNDGSNDNPDEFSEFRKPQENQNVFNLKEGEEASKQPMHPNPQAAQPNAGTPGYGDFGKQPNTSTSGTEHKPAGTNPGGSAAPDTVDPYQRGGVAQNQDPQGVAKSMHADAQEDESRTSWADDDPRYGSGTRNWPTNEPGNPTTEGPDPNKDNL</sequence>
<dbReference type="Proteomes" id="UP000829925">
    <property type="component" value="Chromosome"/>
</dbReference>
<feature type="region of interest" description="Disordered" evidence="1">
    <location>
        <begin position="1"/>
        <end position="158"/>
    </location>
</feature>
<dbReference type="EMBL" id="CP095053">
    <property type="protein sequence ID" value="UOR03758.1"/>
    <property type="molecule type" value="Genomic_DNA"/>
</dbReference>
<evidence type="ECO:0000256" key="1">
    <source>
        <dbReference type="SAM" id="MobiDB-lite"/>
    </source>
</evidence>
<feature type="compositionally biased region" description="Basic and acidic residues" evidence="1">
    <location>
        <begin position="111"/>
        <end position="121"/>
    </location>
</feature>
<name>A0A8T9SNQ6_9BACT</name>
<gene>
    <name evidence="2" type="ORF">MUN82_12455</name>
</gene>
<dbReference type="KEGG" id="haei:MUN82_12455"/>
<feature type="compositionally biased region" description="Polar residues" evidence="1">
    <location>
        <begin position="134"/>
        <end position="148"/>
    </location>
</feature>
<keyword evidence="3" id="KW-1185">Reference proteome</keyword>
<reference evidence="2 3" key="1">
    <citation type="submission" date="2022-04" db="EMBL/GenBank/DDBJ databases">
        <title>Hymenobacter sp. isolated from the air.</title>
        <authorList>
            <person name="Won M."/>
            <person name="Lee C.-M."/>
            <person name="Woen H.-Y."/>
            <person name="Kwon S.-W."/>
        </authorList>
    </citation>
    <scope>NUCLEOTIDE SEQUENCE [LARGE SCALE GENOMIC DNA]</scope>
    <source>
        <strain evidence="3">5413 J-13</strain>
    </source>
</reference>
<protein>
    <submittedName>
        <fullName evidence="2">Uncharacterized protein</fullName>
    </submittedName>
</protein>
<evidence type="ECO:0000313" key="2">
    <source>
        <dbReference type="EMBL" id="UOR03758.1"/>
    </source>
</evidence>
<accession>A0A8T9SNQ6</accession>
<dbReference type="RefSeq" id="WP_245090838.1">
    <property type="nucleotide sequence ID" value="NZ_CP095053.1"/>
</dbReference>
<proteinExistence type="predicted"/>
<evidence type="ECO:0000313" key="3">
    <source>
        <dbReference type="Proteomes" id="UP000829925"/>
    </source>
</evidence>
<organism evidence="2 3">
    <name type="scientific">Hymenobacter aerilatus</name>
    <dbReference type="NCBI Taxonomy" id="2932251"/>
    <lineage>
        <taxon>Bacteria</taxon>
        <taxon>Pseudomonadati</taxon>
        <taxon>Bacteroidota</taxon>
        <taxon>Cytophagia</taxon>
        <taxon>Cytophagales</taxon>
        <taxon>Hymenobacteraceae</taxon>
        <taxon>Hymenobacter</taxon>
    </lineage>
</organism>
<dbReference type="AlphaFoldDB" id="A0A8T9SNQ6"/>